<dbReference type="OrthoDB" id="545910at2759"/>
<feature type="domain" description="GRF-type" evidence="7">
    <location>
        <begin position="373"/>
        <end position="423"/>
    </location>
</feature>
<keyword evidence="1" id="KW-0479">Metal-binding</keyword>
<dbReference type="Pfam" id="PF06839">
    <property type="entry name" value="Zn_ribbon_GRF"/>
    <property type="match status" value="1"/>
</dbReference>
<dbReference type="GeneID" id="27686951"/>
<dbReference type="Gene3D" id="2.60.120.590">
    <property type="entry name" value="Alpha-ketoglutarate-dependent dioxygenase AlkB-like"/>
    <property type="match status" value="1"/>
</dbReference>
<dbReference type="InterPro" id="IPR005123">
    <property type="entry name" value="Oxoglu/Fe-dep_dioxygenase_dom"/>
</dbReference>
<name>A0A0L0HL75_SPIPD</name>
<reference evidence="8 9" key="1">
    <citation type="submission" date="2009-08" db="EMBL/GenBank/DDBJ databases">
        <title>The Genome Sequence of Spizellomyces punctatus strain DAOM BR117.</title>
        <authorList>
            <consortium name="The Broad Institute Genome Sequencing Platform"/>
            <person name="Russ C."/>
            <person name="Cuomo C."/>
            <person name="Shea T."/>
            <person name="Young S.K."/>
            <person name="Zeng Q."/>
            <person name="Koehrsen M."/>
            <person name="Haas B."/>
            <person name="Borodovsky M."/>
            <person name="Guigo R."/>
            <person name="Alvarado L."/>
            <person name="Berlin A."/>
            <person name="Bochicchio J."/>
            <person name="Borenstein D."/>
            <person name="Chapman S."/>
            <person name="Chen Z."/>
            <person name="Engels R."/>
            <person name="Freedman E."/>
            <person name="Gellesch M."/>
            <person name="Goldberg J."/>
            <person name="Griggs A."/>
            <person name="Gujja S."/>
            <person name="Heiman D."/>
            <person name="Hepburn T."/>
            <person name="Howarth C."/>
            <person name="Jen D."/>
            <person name="Larson L."/>
            <person name="Lewis B."/>
            <person name="Mehta T."/>
            <person name="Park D."/>
            <person name="Pearson M."/>
            <person name="Roberts A."/>
            <person name="Saif S."/>
            <person name="Shenoy N."/>
            <person name="Sisk P."/>
            <person name="Stolte C."/>
            <person name="Sykes S."/>
            <person name="Thomson T."/>
            <person name="Walk T."/>
            <person name="White J."/>
            <person name="Yandava C."/>
            <person name="Burger G."/>
            <person name="Gray M.W."/>
            <person name="Holland P.W.H."/>
            <person name="King N."/>
            <person name="Lang F.B.F."/>
            <person name="Roger A.J."/>
            <person name="Ruiz-Trillo I."/>
            <person name="Lander E."/>
            <person name="Nusbaum C."/>
        </authorList>
    </citation>
    <scope>NUCLEOTIDE SEQUENCE [LARGE SCALE GENOMIC DNA]</scope>
    <source>
        <strain evidence="8 9">DAOM BR117</strain>
    </source>
</reference>
<evidence type="ECO:0000256" key="5">
    <source>
        <dbReference type="SAM" id="MobiDB-lite"/>
    </source>
</evidence>
<dbReference type="InterPro" id="IPR037151">
    <property type="entry name" value="AlkB-like_sf"/>
</dbReference>
<dbReference type="PROSITE" id="PS51999">
    <property type="entry name" value="ZF_GRF"/>
    <property type="match status" value="1"/>
</dbReference>
<dbReference type="InterPro" id="IPR010666">
    <property type="entry name" value="Znf_GRF"/>
</dbReference>
<dbReference type="CDD" id="cd14279">
    <property type="entry name" value="CUE"/>
    <property type="match status" value="1"/>
</dbReference>
<keyword evidence="2 4" id="KW-0863">Zinc-finger</keyword>
<dbReference type="GO" id="GO:0008270">
    <property type="term" value="F:zinc ion binding"/>
    <property type="evidence" value="ECO:0007669"/>
    <property type="project" value="UniProtKB-KW"/>
</dbReference>
<dbReference type="eggNOG" id="ENOG502QUQ4">
    <property type="taxonomic scope" value="Eukaryota"/>
</dbReference>
<evidence type="ECO:0000256" key="3">
    <source>
        <dbReference type="ARBA" id="ARBA00022833"/>
    </source>
</evidence>
<proteinExistence type="predicted"/>
<dbReference type="STRING" id="645134.A0A0L0HL75"/>
<dbReference type="AlphaFoldDB" id="A0A0L0HL75"/>
<organism evidence="8 9">
    <name type="scientific">Spizellomyces punctatus (strain DAOM BR117)</name>
    <dbReference type="NCBI Taxonomy" id="645134"/>
    <lineage>
        <taxon>Eukaryota</taxon>
        <taxon>Fungi</taxon>
        <taxon>Fungi incertae sedis</taxon>
        <taxon>Chytridiomycota</taxon>
        <taxon>Chytridiomycota incertae sedis</taxon>
        <taxon>Chytridiomycetes</taxon>
        <taxon>Spizellomycetales</taxon>
        <taxon>Spizellomycetaceae</taxon>
        <taxon>Spizellomyces</taxon>
    </lineage>
</organism>
<sequence>MDRDAKLALLLSIFDDRSERNLLDALDFAQGRVEQAVEILLGNAEGHVSGGTNKRKHGATIDEFFGGSERGGKKMHLDRHVDVSDDASQPGTTTTSSPGSRNAFEVLCSGSLHAEDAKGVSLPPRTLTAKEVAEHIPCQLVLDVLPEELAASLLQKLMVEAESWKIKRFVMFDREVESPHTTSFYTDEPYTSSSSTPDVEYYYGGKKTTDVRTMFPELAQARSLIAERVNRALDERDHVQGGRHPAELVGIWEPNIVLANCYRGAAEGVGAHNDKMTYIGPRPTIGSLTLGATRPFRVRRIRRPGGPVPQTFNIMLPHNSLLIMLPPMQEEYKHEVPKCNPKLLIQHPISKDTRINLTFRVARPEYRDNIPVCRCGNPTELRVVIKKESNLGRYFYMCAGGGNETSGIESGSNCGFFEWLDLKGKS</sequence>
<dbReference type="OMA" id="IDPHPLA"/>
<dbReference type="EMBL" id="KQ257454">
    <property type="protein sequence ID" value="KND01640.1"/>
    <property type="molecule type" value="Genomic_DNA"/>
</dbReference>
<evidence type="ECO:0000256" key="2">
    <source>
        <dbReference type="ARBA" id="ARBA00022771"/>
    </source>
</evidence>
<keyword evidence="9" id="KW-1185">Reference proteome</keyword>
<dbReference type="PROSITE" id="PS51471">
    <property type="entry name" value="FE2OG_OXY"/>
    <property type="match status" value="1"/>
</dbReference>
<feature type="domain" description="Fe2OG dioxygenase" evidence="6">
    <location>
        <begin position="253"/>
        <end position="363"/>
    </location>
</feature>
<feature type="region of interest" description="Disordered" evidence="5">
    <location>
        <begin position="82"/>
        <end position="102"/>
    </location>
</feature>
<feature type="compositionally biased region" description="Low complexity" evidence="5">
    <location>
        <begin position="88"/>
        <end position="100"/>
    </location>
</feature>
<keyword evidence="3" id="KW-0862">Zinc</keyword>
<dbReference type="Proteomes" id="UP000053201">
    <property type="component" value="Unassembled WGS sequence"/>
</dbReference>
<evidence type="ECO:0000313" key="9">
    <source>
        <dbReference type="Proteomes" id="UP000053201"/>
    </source>
</evidence>
<dbReference type="GO" id="GO:0006307">
    <property type="term" value="P:DNA alkylation repair"/>
    <property type="evidence" value="ECO:0007669"/>
    <property type="project" value="InterPro"/>
</dbReference>
<dbReference type="GO" id="GO:0051213">
    <property type="term" value="F:dioxygenase activity"/>
    <property type="evidence" value="ECO:0007669"/>
    <property type="project" value="InterPro"/>
</dbReference>
<accession>A0A0L0HL75</accession>
<evidence type="ECO:0000259" key="7">
    <source>
        <dbReference type="PROSITE" id="PS51999"/>
    </source>
</evidence>
<protein>
    <submittedName>
        <fullName evidence="8">Uncharacterized protein</fullName>
    </submittedName>
</protein>
<evidence type="ECO:0000259" key="6">
    <source>
        <dbReference type="PROSITE" id="PS51471"/>
    </source>
</evidence>
<evidence type="ECO:0000256" key="4">
    <source>
        <dbReference type="PROSITE-ProRule" id="PRU01343"/>
    </source>
</evidence>
<dbReference type="InterPro" id="IPR027450">
    <property type="entry name" value="AlkB-like"/>
</dbReference>
<dbReference type="Pfam" id="PF13532">
    <property type="entry name" value="2OG-FeII_Oxy_2"/>
    <property type="match status" value="1"/>
</dbReference>
<gene>
    <name evidence="8" type="ORF">SPPG_03435</name>
</gene>
<dbReference type="VEuPathDB" id="FungiDB:SPPG_03435"/>
<dbReference type="PANTHER" id="PTHR31212:SF4">
    <property type="entry name" value="ALPHA-KETOGLUTARATE-DEPENDENT DIOXYGENASE ALKB HOMOLOG 3"/>
    <property type="match status" value="1"/>
</dbReference>
<dbReference type="InParanoid" id="A0A0L0HL75"/>
<dbReference type="SUPFAM" id="SSF51197">
    <property type="entry name" value="Clavaminate synthase-like"/>
    <property type="match status" value="1"/>
</dbReference>
<evidence type="ECO:0000256" key="1">
    <source>
        <dbReference type="ARBA" id="ARBA00022723"/>
    </source>
</evidence>
<dbReference type="RefSeq" id="XP_016609679.1">
    <property type="nucleotide sequence ID" value="XM_016751700.1"/>
</dbReference>
<dbReference type="PANTHER" id="PTHR31212">
    <property type="entry name" value="ALPHA-KETOGLUTARATE-DEPENDENT DIOXYGENASE ALKB HOMOLOG 3"/>
    <property type="match status" value="1"/>
</dbReference>
<dbReference type="InterPro" id="IPR032854">
    <property type="entry name" value="ALKBH3"/>
</dbReference>
<evidence type="ECO:0000313" key="8">
    <source>
        <dbReference type="EMBL" id="KND01640.1"/>
    </source>
</evidence>